<sequence>MDMARRNYFDHTDPDGLGPNYHISRAGYTLNPDWLKRKNANNFESIGANHSSAVNGIKAMIIGRNSPGFGHRKHLLGMDEWNASLQDIGIGFVRAPSGSTYQSYLCVIIAKHDW</sequence>
<proteinExistence type="predicted"/>
<gene>
    <name evidence="1" type="ORF">GCM10007415_38370</name>
</gene>
<name>A0A917ME48_9SPHI</name>
<dbReference type="InterPro" id="IPR035940">
    <property type="entry name" value="CAP_sf"/>
</dbReference>
<evidence type="ECO:0000313" key="2">
    <source>
        <dbReference type="Proteomes" id="UP000660862"/>
    </source>
</evidence>
<accession>A0A917ME48</accession>
<reference evidence="1" key="2">
    <citation type="submission" date="2020-09" db="EMBL/GenBank/DDBJ databases">
        <authorList>
            <person name="Sun Q."/>
            <person name="Zhou Y."/>
        </authorList>
    </citation>
    <scope>NUCLEOTIDE SEQUENCE</scope>
    <source>
        <strain evidence="1">CGMCC 1.12195</strain>
    </source>
</reference>
<organism evidence="1 2">
    <name type="scientific">Parapedobacter pyrenivorans</name>
    <dbReference type="NCBI Taxonomy" id="1305674"/>
    <lineage>
        <taxon>Bacteria</taxon>
        <taxon>Pseudomonadati</taxon>
        <taxon>Bacteroidota</taxon>
        <taxon>Sphingobacteriia</taxon>
        <taxon>Sphingobacteriales</taxon>
        <taxon>Sphingobacteriaceae</taxon>
        <taxon>Parapedobacter</taxon>
    </lineage>
</organism>
<evidence type="ECO:0008006" key="3">
    <source>
        <dbReference type="Google" id="ProtNLM"/>
    </source>
</evidence>
<dbReference type="Proteomes" id="UP000660862">
    <property type="component" value="Unassembled WGS sequence"/>
</dbReference>
<comment type="caution">
    <text evidence="1">The sequence shown here is derived from an EMBL/GenBank/DDBJ whole genome shotgun (WGS) entry which is preliminary data.</text>
</comment>
<protein>
    <recommendedName>
        <fullName evidence="3">Cysteine-rich secretory protein family protein</fullName>
    </recommendedName>
</protein>
<dbReference type="EMBL" id="BMER01000005">
    <property type="protein sequence ID" value="GGG99008.1"/>
    <property type="molecule type" value="Genomic_DNA"/>
</dbReference>
<dbReference type="Gene3D" id="3.40.33.10">
    <property type="entry name" value="CAP"/>
    <property type="match status" value="1"/>
</dbReference>
<keyword evidence="2" id="KW-1185">Reference proteome</keyword>
<reference evidence="1" key="1">
    <citation type="journal article" date="2014" name="Int. J. Syst. Evol. Microbiol.">
        <title>Complete genome sequence of Corynebacterium casei LMG S-19264T (=DSM 44701T), isolated from a smear-ripened cheese.</title>
        <authorList>
            <consortium name="US DOE Joint Genome Institute (JGI-PGF)"/>
            <person name="Walter F."/>
            <person name="Albersmeier A."/>
            <person name="Kalinowski J."/>
            <person name="Ruckert C."/>
        </authorList>
    </citation>
    <scope>NUCLEOTIDE SEQUENCE</scope>
    <source>
        <strain evidence="1">CGMCC 1.12195</strain>
    </source>
</reference>
<dbReference type="AlphaFoldDB" id="A0A917ME48"/>
<evidence type="ECO:0000313" key="1">
    <source>
        <dbReference type="EMBL" id="GGG99008.1"/>
    </source>
</evidence>